<keyword evidence="4 9" id="KW-0812">Transmembrane</keyword>
<dbReference type="InParanoid" id="A0A067MUT8"/>
<evidence type="ECO:0000256" key="6">
    <source>
        <dbReference type="ARBA" id="ARBA00022989"/>
    </source>
</evidence>
<evidence type="ECO:0000256" key="9">
    <source>
        <dbReference type="SAM" id="Phobius"/>
    </source>
</evidence>
<dbReference type="OrthoDB" id="542931at2759"/>
<comment type="similarity">
    <text evidence="2">Belongs to the SYS1 family.</text>
</comment>
<feature type="transmembrane region" description="Helical" evidence="9">
    <location>
        <begin position="139"/>
        <end position="156"/>
    </location>
</feature>
<evidence type="ECO:0000256" key="8">
    <source>
        <dbReference type="ARBA" id="ARBA00023136"/>
    </source>
</evidence>
<dbReference type="AlphaFoldDB" id="A0A067MUT8"/>
<evidence type="ECO:0008006" key="12">
    <source>
        <dbReference type="Google" id="ProtNLM"/>
    </source>
</evidence>
<accession>A0A067MUT8</accession>
<feature type="transmembrane region" description="Helical" evidence="9">
    <location>
        <begin position="162"/>
        <end position="179"/>
    </location>
</feature>
<dbReference type="GO" id="GO:0000139">
    <property type="term" value="C:Golgi membrane"/>
    <property type="evidence" value="ECO:0007669"/>
    <property type="project" value="UniProtKB-SubCell"/>
</dbReference>
<keyword evidence="11" id="KW-1185">Reference proteome</keyword>
<evidence type="ECO:0000313" key="10">
    <source>
        <dbReference type="EMBL" id="KDQ19523.1"/>
    </source>
</evidence>
<protein>
    <recommendedName>
        <fullName evidence="12">Protein SYS1</fullName>
    </recommendedName>
</protein>
<dbReference type="GO" id="GO:0006895">
    <property type="term" value="P:Golgi to endosome transport"/>
    <property type="evidence" value="ECO:0007669"/>
    <property type="project" value="TreeGrafter"/>
</dbReference>
<evidence type="ECO:0000256" key="4">
    <source>
        <dbReference type="ARBA" id="ARBA00022692"/>
    </source>
</evidence>
<evidence type="ECO:0000313" key="11">
    <source>
        <dbReference type="Proteomes" id="UP000027195"/>
    </source>
</evidence>
<dbReference type="STRING" id="930990.A0A067MUT8"/>
<dbReference type="HOGENOM" id="CLU_059962_0_0_1"/>
<evidence type="ECO:0000256" key="1">
    <source>
        <dbReference type="ARBA" id="ARBA00004653"/>
    </source>
</evidence>
<keyword evidence="3" id="KW-0813">Transport</keyword>
<evidence type="ECO:0000256" key="3">
    <source>
        <dbReference type="ARBA" id="ARBA00022448"/>
    </source>
</evidence>
<evidence type="ECO:0000256" key="7">
    <source>
        <dbReference type="ARBA" id="ARBA00023034"/>
    </source>
</evidence>
<dbReference type="GO" id="GO:0005802">
    <property type="term" value="C:trans-Golgi network"/>
    <property type="evidence" value="ECO:0007669"/>
    <property type="project" value="TreeGrafter"/>
</dbReference>
<dbReference type="GO" id="GO:0005829">
    <property type="term" value="C:cytosol"/>
    <property type="evidence" value="ECO:0007669"/>
    <property type="project" value="GOC"/>
</dbReference>
<dbReference type="Proteomes" id="UP000027195">
    <property type="component" value="Unassembled WGS sequence"/>
</dbReference>
<keyword evidence="5" id="KW-0653">Protein transport</keyword>
<dbReference type="PANTHER" id="PTHR12952:SF0">
    <property type="entry name" value="PROTEIN SYS1 HOMOLOG"/>
    <property type="match status" value="1"/>
</dbReference>
<keyword evidence="6 9" id="KW-1133">Transmembrane helix</keyword>
<feature type="transmembrane region" description="Helical" evidence="9">
    <location>
        <begin position="108"/>
        <end position="127"/>
    </location>
</feature>
<gene>
    <name evidence="10" type="ORF">BOTBODRAFT_102645</name>
</gene>
<dbReference type="GO" id="GO:0043001">
    <property type="term" value="P:Golgi to plasma membrane protein transport"/>
    <property type="evidence" value="ECO:0007669"/>
    <property type="project" value="TreeGrafter"/>
</dbReference>
<reference evidence="11" key="1">
    <citation type="journal article" date="2014" name="Proc. Natl. Acad. Sci. U.S.A.">
        <title>Extensive sampling of basidiomycete genomes demonstrates inadequacy of the white-rot/brown-rot paradigm for wood decay fungi.</title>
        <authorList>
            <person name="Riley R."/>
            <person name="Salamov A.A."/>
            <person name="Brown D.W."/>
            <person name="Nagy L.G."/>
            <person name="Floudas D."/>
            <person name="Held B.W."/>
            <person name="Levasseur A."/>
            <person name="Lombard V."/>
            <person name="Morin E."/>
            <person name="Otillar R."/>
            <person name="Lindquist E.A."/>
            <person name="Sun H."/>
            <person name="LaButti K.M."/>
            <person name="Schmutz J."/>
            <person name="Jabbour D."/>
            <person name="Luo H."/>
            <person name="Baker S.E."/>
            <person name="Pisabarro A.G."/>
            <person name="Walton J.D."/>
            <person name="Blanchette R.A."/>
            <person name="Henrissat B."/>
            <person name="Martin F."/>
            <person name="Cullen D."/>
            <person name="Hibbett D.S."/>
            <person name="Grigoriev I.V."/>
        </authorList>
    </citation>
    <scope>NUCLEOTIDE SEQUENCE [LARGE SCALE GENOMIC DNA]</scope>
    <source>
        <strain evidence="11">FD-172 SS1</strain>
    </source>
</reference>
<name>A0A067MUT8_BOTB1</name>
<dbReference type="InterPro" id="IPR019185">
    <property type="entry name" value="Integral_membrane_SYS1-rel"/>
</dbReference>
<sequence>MAPTSFRVQGWDPILILCQIFALQSLHYLSLSIIIPPLLTLFAEPNALAYAGGASNVGMLMDWREMAGLPGGAGWDASWVGAWSGGKKLGAGYTSGLGEEAGLDARRAWLIAYAWLIASAIDIYYLYTLVRRPTHILDFAITLLFNHLVLTTYYTASFPTSLFYWLIVGAGTAIMVIFAEHLCVKREMREGLGGSDDTGDTVELGALRRD</sequence>
<dbReference type="PANTHER" id="PTHR12952">
    <property type="entry name" value="SYS1"/>
    <property type="match status" value="1"/>
</dbReference>
<feature type="transmembrane region" description="Helical" evidence="9">
    <location>
        <begin position="14"/>
        <end position="35"/>
    </location>
</feature>
<evidence type="ECO:0000256" key="5">
    <source>
        <dbReference type="ARBA" id="ARBA00022927"/>
    </source>
</evidence>
<dbReference type="EMBL" id="KL198019">
    <property type="protein sequence ID" value="KDQ19523.1"/>
    <property type="molecule type" value="Genomic_DNA"/>
</dbReference>
<keyword evidence="8 9" id="KW-0472">Membrane</keyword>
<keyword evidence="7" id="KW-0333">Golgi apparatus</keyword>
<evidence type="ECO:0000256" key="2">
    <source>
        <dbReference type="ARBA" id="ARBA00008160"/>
    </source>
</evidence>
<comment type="subcellular location">
    <subcellularLocation>
        <location evidence="1">Golgi apparatus membrane</location>
        <topology evidence="1">Multi-pass membrane protein</topology>
    </subcellularLocation>
</comment>
<dbReference type="Pfam" id="PF09801">
    <property type="entry name" value="SYS1"/>
    <property type="match status" value="1"/>
</dbReference>
<organism evidence="10 11">
    <name type="scientific">Botryobasidium botryosum (strain FD-172 SS1)</name>
    <dbReference type="NCBI Taxonomy" id="930990"/>
    <lineage>
        <taxon>Eukaryota</taxon>
        <taxon>Fungi</taxon>
        <taxon>Dikarya</taxon>
        <taxon>Basidiomycota</taxon>
        <taxon>Agaricomycotina</taxon>
        <taxon>Agaricomycetes</taxon>
        <taxon>Cantharellales</taxon>
        <taxon>Botryobasidiaceae</taxon>
        <taxon>Botryobasidium</taxon>
    </lineage>
</organism>
<dbReference type="GO" id="GO:0034067">
    <property type="term" value="P:protein localization to Golgi apparatus"/>
    <property type="evidence" value="ECO:0007669"/>
    <property type="project" value="TreeGrafter"/>
</dbReference>
<proteinExistence type="inferred from homology"/>